<evidence type="ECO:0000313" key="1">
    <source>
        <dbReference type="EMBL" id="PDO83379.1"/>
    </source>
</evidence>
<proteinExistence type="predicted"/>
<comment type="caution">
    <text evidence="1">The sequence shown here is derived from an EMBL/GenBank/DDBJ whole genome shotgun (WGS) entry which is preliminary data.</text>
</comment>
<keyword evidence="2" id="KW-1185">Reference proteome</keyword>
<gene>
    <name evidence="1" type="ORF">BK796_20620</name>
</gene>
<accession>A0ABX4IJK4</accession>
<name>A0ABX4IJK4_9ENTR</name>
<evidence type="ECO:0008006" key="3">
    <source>
        <dbReference type="Google" id="ProtNLM"/>
    </source>
</evidence>
<organism evidence="1 2">
    <name type="scientific">Kosakonia pseudosacchari</name>
    <dbReference type="NCBI Taxonomy" id="1646340"/>
    <lineage>
        <taxon>Bacteria</taxon>
        <taxon>Pseudomonadati</taxon>
        <taxon>Pseudomonadota</taxon>
        <taxon>Gammaproteobacteria</taxon>
        <taxon>Enterobacterales</taxon>
        <taxon>Enterobacteriaceae</taxon>
        <taxon>Kosakonia</taxon>
    </lineage>
</organism>
<dbReference type="EMBL" id="NITV01000013">
    <property type="protein sequence ID" value="PDO83379.1"/>
    <property type="molecule type" value="Genomic_DNA"/>
</dbReference>
<reference evidence="1 2" key="1">
    <citation type="submission" date="2017-06" db="EMBL/GenBank/DDBJ databases">
        <title>Draft genome sequence of nitrogen-fixing Kosakonia pseudosacchari strain NN143 isolated from sugarcane roots.</title>
        <authorList>
            <person name="Li Y."/>
            <person name="Li S."/>
            <person name="Lin L."/>
            <person name="Wu X."/>
            <person name="Yang L."/>
            <person name="Li Y."/>
            <person name="An Q."/>
        </authorList>
    </citation>
    <scope>NUCLEOTIDE SEQUENCE [LARGE SCALE GENOMIC DNA]</scope>
    <source>
        <strain evidence="1 2">NN143</strain>
    </source>
</reference>
<sequence length="94" mass="10340">MTEADIVFDYTFNSPLHRLIMLFIQVSGSGDGGKEKVITDKKLLSFCCCSSSELITAMNYLTENGFICKRNLGLQMGEPASGYTIAVPEHLRGD</sequence>
<dbReference type="Proteomes" id="UP000219642">
    <property type="component" value="Unassembled WGS sequence"/>
</dbReference>
<evidence type="ECO:0000313" key="2">
    <source>
        <dbReference type="Proteomes" id="UP000219642"/>
    </source>
</evidence>
<protein>
    <recommendedName>
        <fullName evidence="3">MarR family transcriptional regulator</fullName>
    </recommendedName>
</protein>